<evidence type="ECO:0000313" key="2">
    <source>
        <dbReference type="Proteomes" id="UP000218282"/>
    </source>
</evidence>
<proteinExistence type="predicted"/>
<protein>
    <submittedName>
        <fullName evidence="1">Uncharacterized protein</fullName>
    </submittedName>
</protein>
<gene>
    <name evidence="1" type="ORF">RU86_GL001039</name>
</gene>
<dbReference type="AlphaFoldDB" id="A0A2A5S5A7"/>
<dbReference type="RefSeq" id="WP_179296167.1">
    <property type="nucleotide sequence ID" value="NZ_JXJW01000002.1"/>
</dbReference>
<reference evidence="1 2" key="1">
    <citation type="submission" date="2014-12" db="EMBL/GenBank/DDBJ databases">
        <title>Draft genome sequences of 10 type strains of Lactococcus.</title>
        <authorList>
            <person name="Sun Z."/>
            <person name="Zhong Z."/>
            <person name="Liu W."/>
            <person name="Zhang W."/>
            <person name="Zhang H."/>
        </authorList>
    </citation>
    <scope>NUCLEOTIDE SEQUENCE [LARGE SCALE GENOMIC DNA]</scope>
    <source>
        <strain evidence="1 2">DSM 6634</strain>
    </source>
</reference>
<name>A0A2A5S5A7_9LACT</name>
<organism evidence="1 2">
    <name type="scientific">Pseudolactococcus piscium</name>
    <dbReference type="NCBI Taxonomy" id="1364"/>
    <lineage>
        <taxon>Bacteria</taxon>
        <taxon>Bacillati</taxon>
        <taxon>Bacillota</taxon>
        <taxon>Bacilli</taxon>
        <taxon>Lactobacillales</taxon>
        <taxon>Streptococcaceae</taxon>
        <taxon>Pseudolactococcus</taxon>
    </lineage>
</organism>
<evidence type="ECO:0000313" key="1">
    <source>
        <dbReference type="EMBL" id="PCS08655.1"/>
    </source>
</evidence>
<sequence length="54" mass="6261">MTKTEKELLNEEFLKTLKMGLQISNIQADLLESNMSELDKKMTKLDDDMNEAIK</sequence>
<comment type="caution">
    <text evidence="1">The sequence shown here is derived from an EMBL/GenBank/DDBJ whole genome shotgun (WGS) entry which is preliminary data.</text>
</comment>
<keyword evidence="2" id="KW-1185">Reference proteome</keyword>
<accession>A0A2A5S5A7</accession>
<dbReference type="EMBL" id="JXJW01000002">
    <property type="protein sequence ID" value="PCS08655.1"/>
    <property type="molecule type" value="Genomic_DNA"/>
</dbReference>
<dbReference type="Proteomes" id="UP000218282">
    <property type="component" value="Unassembled WGS sequence"/>
</dbReference>